<reference evidence="1 2" key="1">
    <citation type="submission" date="2020-07" db="EMBL/GenBank/DDBJ databases">
        <title>Genomic Encyclopedia of Type Strains, Phase IV (KMG-V): Genome sequencing to study the core and pangenomes of soil and plant-associated prokaryotes.</title>
        <authorList>
            <person name="Whitman W."/>
        </authorList>
    </citation>
    <scope>NUCLEOTIDE SEQUENCE [LARGE SCALE GENOMIC DNA]</scope>
    <source>
        <strain evidence="1 2">M8UP22</strain>
    </source>
</reference>
<sequence>MTVVFRSREGNMKPHVMAMLEMTNASIYRLGCLGGCSSSEFQDQHSMPYKSERHYLGGVVGQNLPLRPAQRPLRSNQRQ</sequence>
<gene>
    <name evidence="1" type="ORF">HDF08_002223</name>
</gene>
<accession>A0A852VKU0</accession>
<dbReference type="AlphaFoldDB" id="A0A852VKU0"/>
<proteinExistence type="predicted"/>
<name>A0A852VKU0_9BACT</name>
<dbReference type="Proteomes" id="UP000564385">
    <property type="component" value="Unassembled WGS sequence"/>
</dbReference>
<comment type="caution">
    <text evidence="1">The sequence shown here is derived from an EMBL/GenBank/DDBJ whole genome shotgun (WGS) entry which is preliminary data.</text>
</comment>
<protein>
    <submittedName>
        <fullName evidence="1">Uncharacterized protein</fullName>
    </submittedName>
</protein>
<dbReference type="EMBL" id="JACCCU010000001">
    <property type="protein sequence ID" value="NYF90156.1"/>
    <property type="molecule type" value="Genomic_DNA"/>
</dbReference>
<organism evidence="1 2">
    <name type="scientific">Tunturiibacter lichenicola</name>
    <dbReference type="NCBI Taxonomy" id="2051959"/>
    <lineage>
        <taxon>Bacteria</taxon>
        <taxon>Pseudomonadati</taxon>
        <taxon>Acidobacteriota</taxon>
        <taxon>Terriglobia</taxon>
        <taxon>Terriglobales</taxon>
        <taxon>Acidobacteriaceae</taxon>
        <taxon>Tunturiibacter</taxon>
    </lineage>
</organism>
<evidence type="ECO:0000313" key="2">
    <source>
        <dbReference type="Proteomes" id="UP000564385"/>
    </source>
</evidence>
<evidence type="ECO:0000313" key="1">
    <source>
        <dbReference type="EMBL" id="NYF90156.1"/>
    </source>
</evidence>